<evidence type="ECO:0000313" key="8">
    <source>
        <dbReference type="EMBL" id="KAK3108288.1"/>
    </source>
</evidence>
<dbReference type="InterPro" id="IPR007593">
    <property type="entry name" value="CD225/Dispanin_fam"/>
</dbReference>
<dbReference type="EMBL" id="VSWD01000001">
    <property type="protein sequence ID" value="KAK3108288.1"/>
    <property type="molecule type" value="Genomic_DNA"/>
</dbReference>
<feature type="transmembrane region" description="Helical" evidence="7">
    <location>
        <begin position="179"/>
        <end position="201"/>
    </location>
</feature>
<gene>
    <name evidence="8" type="ORF">FSP39_004916</name>
</gene>
<evidence type="ECO:0000256" key="1">
    <source>
        <dbReference type="ARBA" id="ARBA00004370"/>
    </source>
</evidence>
<dbReference type="InterPro" id="IPR051423">
    <property type="entry name" value="CD225/Dispanin"/>
</dbReference>
<evidence type="ECO:0000313" key="9">
    <source>
        <dbReference type="Proteomes" id="UP001186944"/>
    </source>
</evidence>
<evidence type="ECO:0000256" key="2">
    <source>
        <dbReference type="ARBA" id="ARBA00006843"/>
    </source>
</evidence>
<evidence type="ECO:0000256" key="6">
    <source>
        <dbReference type="SAM" id="MobiDB-lite"/>
    </source>
</evidence>
<comment type="caution">
    <text evidence="8">The sequence shown here is derived from an EMBL/GenBank/DDBJ whole genome shotgun (WGS) entry which is preliminary data.</text>
</comment>
<feature type="transmembrane region" description="Helical" evidence="7">
    <location>
        <begin position="135"/>
        <end position="158"/>
    </location>
</feature>
<protein>
    <recommendedName>
        <fullName evidence="10">Proline-rich transmembrane protein 1</fullName>
    </recommendedName>
</protein>
<evidence type="ECO:0000256" key="5">
    <source>
        <dbReference type="ARBA" id="ARBA00023136"/>
    </source>
</evidence>
<accession>A0AA88YWW7</accession>
<keyword evidence="4 7" id="KW-1133">Transmembrane helix</keyword>
<evidence type="ECO:0008006" key="10">
    <source>
        <dbReference type="Google" id="ProtNLM"/>
    </source>
</evidence>
<keyword evidence="9" id="KW-1185">Reference proteome</keyword>
<name>A0AA88YWW7_PINIB</name>
<organism evidence="8 9">
    <name type="scientific">Pinctada imbricata</name>
    <name type="common">Atlantic pearl-oyster</name>
    <name type="synonym">Pinctada martensii</name>
    <dbReference type="NCBI Taxonomy" id="66713"/>
    <lineage>
        <taxon>Eukaryota</taxon>
        <taxon>Metazoa</taxon>
        <taxon>Spiralia</taxon>
        <taxon>Lophotrochozoa</taxon>
        <taxon>Mollusca</taxon>
        <taxon>Bivalvia</taxon>
        <taxon>Autobranchia</taxon>
        <taxon>Pteriomorphia</taxon>
        <taxon>Pterioida</taxon>
        <taxon>Pterioidea</taxon>
        <taxon>Pteriidae</taxon>
        <taxon>Pinctada</taxon>
    </lineage>
</organism>
<dbReference type="Pfam" id="PF04505">
    <property type="entry name" value="CD225"/>
    <property type="match status" value="1"/>
</dbReference>
<dbReference type="GO" id="GO:0016020">
    <property type="term" value="C:membrane"/>
    <property type="evidence" value="ECO:0007669"/>
    <property type="project" value="UniProtKB-SubCell"/>
</dbReference>
<evidence type="ECO:0000256" key="7">
    <source>
        <dbReference type="SAM" id="Phobius"/>
    </source>
</evidence>
<dbReference type="PANTHER" id="PTHR14948:SF25">
    <property type="entry name" value="DUF4190 DOMAIN-CONTAINING PROTEIN"/>
    <property type="match status" value="1"/>
</dbReference>
<keyword evidence="5 7" id="KW-0472">Membrane</keyword>
<dbReference type="Proteomes" id="UP001186944">
    <property type="component" value="Unassembled WGS sequence"/>
</dbReference>
<comment type="subcellular location">
    <subcellularLocation>
        <location evidence="1">Membrane</location>
    </subcellularLocation>
</comment>
<comment type="similarity">
    <text evidence="2">Belongs to the CD225/Dispanin family.</text>
</comment>
<keyword evidence="3 7" id="KW-0812">Transmembrane</keyword>
<sequence>MTAEVDFKVKKSGTEIGRMRRRLPSPIARLPPGGPTLDLRVFLQLKMRQEPCHHQYPGNQQFGQPNPGTGQPQPYGAPYPQGNPGTGQPQPYGAPYPQGNPGYPSAQQGYTANVVTVQPYPQTTAVVTGPRPTNWMVPSILACIFCCWPIGICAIIAANNANDAAARGDTITANSKAKMARNLTIAAIVFGIIIIAATTAYRVTSLNSTYKDRY</sequence>
<feature type="compositionally biased region" description="Low complexity" evidence="6">
    <location>
        <begin position="55"/>
        <end position="104"/>
    </location>
</feature>
<feature type="region of interest" description="Disordered" evidence="6">
    <location>
        <begin position="53"/>
        <end position="108"/>
    </location>
</feature>
<dbReference type="PANTHER" id="PTHR14948">
    <property type="entry name" value="NG5"/>
    <property type="match status" value="1"/>
</dbReference>
<proteinExistence type="inferred from homology"/>
<evidence type="ECO:0000256" key="4">
    <source>
        <dbReference type="ARBA" id="ARBA00022989"/>
    </source>
</evidence>
<reference evidence="8" key="1">
    <citation type="submission" date="2019-08" db="EMBL/GenBank/DDBJ databases">
        <title>The improved chromosome-level genome for the pearl oyster Pinctada fucata martensii using PacBio sequencing and Hi-C.</title>
        <authorList>
            <person name="Zheng Z."/>
        </authorList>
    </citation>
    <scope>NUCLEOTIDE SEQUENCE</scope>
    <source>
        <strain evidence="8">ZZ-2019</strain>
        <tissue evidence="8">Adductor muscle</tissue>
    </source>
</reference>
<dbReference type="AlphaFoldDB" id="A0AA88YWW7"/>
<evidence type="ECO:0000256" key="3">
    <source>
        <dbReference type="ARBA" id="ARBA00022692"/>
    </source>
</evidence>